<accession>A0ABR4D207</accession>
<sequence>MANPPNTPQTLWEVSPTSQQSLSLDSKDPCSCCRELQGYLETTVAQLSNSASQGCALCNFVIVCIQAFAANLEDIPEAMRAQLCDFSNSQKVLIQRRPNVHLVIPALACDKDTVSFELELFVLEHNTTFSKLFTIGNHVPDQLTIEHCADFINRHISICQDTHVSCKMTAGKRFLPRRVLDVSGGSVKLVDTALEPRLGDYITLSYCWGNEEALFTTTGPTIEERMEGIEWSALDQTFQDAVTITRRLDIDYIWIDRLCIVQDDSLDWETEASKMAQYYSQSYATLAATIGKDPKHGLFSSRHKYPPEVLKFWRGTSGYTSAPVVVKMEAGNGNGSTDVYVRRPFFDAILDFASQTEYRTPLNSRGWVLQERVLSRRTIHFHKDEMVFECQDQLTWECKRAESNRTDSARQSWDSTSKQKLKTSSFTNRLARLSQDCQTDRTTKSMMEFWTELVRTYSALDLTFERDRLPALSGIARRLSEMFDTTYLAGLWREDLPSQLLWSTLTECIPRLEGLGPTWSWISVLNSNGFVTYICGDIEIDNRVKILEASCVIPGGNEFGFVESGFIKINAVVVDAALWLRDKDHPAVLLFPVPVDEWNVNGCSHDRMDERNKSICRPAADLVDLDYPSGGDFPSGAGSYAVRCILLALNTTINPHSARGRDISLVVRVKDPSAQEKVYERVGISFTSERANYFKDAAVTTITVV</sequence>
<name>A0ABR4D207_9HELO</name>
<dbReference type="Pfam" id="PF06985">
    <property type="entry name" value="HET"/>
    <property type="match status" value="1"/>
</dbReference>
<reference evidence="3 4" key="1">
    <citation type="journal article" date="2024" name="Commun. Biol.">
        <title>Comparative genomic analysis of thermophilic fungi reveals convergent evolutionary adaptations and gene losses.</title>
        <authorList>
            <person name="Steindorff A.S."/>
            <person name="Aguilar-Pontes M.V."/>
            <person name="Robinson A.J."/>
            <person name="Andreopoulos B."/>
            <person name="LaButti K."/>
            <person name="Kuo A."/>
            <person name="Mondo S."/>
            <person name="Riley R."/>
            <person name="Otillar R."/>
            <person name="Haridas S."/>
            <person name="Lipzen A."/>
            <person name="Grimwood J."/>
            <person name="Schmutz J."/>
            <person name="Clum A."/>
            <person name="Reid I.D."/>
            <person name="Moisan M.C."/>
            <person name="Butler G."/>
            <person name="Nguyen T.T.M."/>
            <person name="Dewar K."/>
            <person name="Conant G."/>
            <person name="Drula E."/>
            <person name="Henrissat B."/>
            <person name="Hansel C."/>
            <person name="Singer S."/>
            <person name="Hutchinson M.I."/>
            <person name="de Vries R.P."/>
            <person name="Natvig D.O."/>
            <person name="Powell A.J."/>
            <person name="Tsang A."/>
            <person name="Grigoriev I.V."/>
        </authorList>
    </citation>
    <scope>NUCLEOTIDE SEQUENCE [LARGE SCALE GENOMIC DNA]</scope>
    <source>
        <strain evidence="3 4">CBS 494.80</strain>
    </source>
</reference>
<proteinExistence type="predicted"/>
<evidence type="ECO:0000259" key="2">
    <source>
        <dbReference type="Pfam" id="PF06985"/>
    </source>
</evidence>
<keyword evidence="4" id="KW-1185">Reference proteome</keyword>
<organism evidence="3 4">
    <name type="scientific">Oculimacula yallundae</name>
    <dbReference type="NCBI Taxonomy" id="86028"/>
    <lineage>
        <taxon>Eukaryota</taxon>
        <taxon>Fungi</taxon>
        <taxon>Dikarya</taxon>
        <taxon>Ascomycota</taxon>
        <taxon>Pezizomycotina</taxon>
        <taxon>Leotiomycetes</taxon>
        <taxon>Helotiales</taxon>
        <taxon>Ploettnerulaceae</taxon>
        <taxon>Oculimacula</taxon>
    </lineage>
</organism>
<evidence type="ECO:0000313" key="3">
    <source>
        <dbReference type="EMBL" id="KAL2075364.1"/>
    </source>
</evidence>
<gene>
    <name evidence="3" type="ORF">VTL71DRAFT_307</name>
</gene>
<feature type="region of interest" description="Disordered" evidence="1">
    <location>
        <begin position="1"/>
        <end position="24"/>
    </location>
</feature>
<feature type="compositionally biased region" description="Polar residues" evidence="1">
    <location>
        <begin position="8"/>
        <end position="24"/>
    </location>
</feature>
<feature type="domain" description="Heterokaryon incompatibility" evidence="2">
    <location>
        <begin position="201"/>
        <end position="371"/>
    </location>
</feature>
<dbReference type="EMBL" id="JAZHXI010000001">
    <property type="protein sequence ID" value="KAL2075364.1"/>
    <property type="molecule type" value="Genomic_DNA"/>
</dbReference>
<comment type="caution">
    <text evidence="3">The sequence shown here is derived from an EMBL/GenBank/DDBJ whole genome shotgun (WGS) entry which is preliminary data.</text>
</comment>
<dbReference type="PANTHER" id="PTHR33112">
    <property type="entry name" value="DOMAIN PROTEIN, PUTATIVE-RELATED"/>
    <property type="match status" value="1"/>
</dbReference>
<dbReference type="Proteomes" id="UP001595075">
    <property type="component" value="Unassembled WGS sequence"/>
</dbReference>
<evidence type="ECO:0000256" key="1">
    <source>
        <dbReference type="SAM" id="MobiDB-lite"/>
    </source>
</evidence>
<dbReference type="PANTHER" id="PTHR33112:SF10">
    <property type="entry name" value="TOL"/>
    <property type="match status" value="1"/>
</dbReference>
<dbReference type="InterPro" id="IPR010730">
    <property type="entry name" value="HET"/>
</dbReference>
<protein>
    <recommendedName>
        <fullName evidence="2">Heterokaryon incompatibility domain-containing protein</fullName>
    </recommendedName>
</protein>
<evidence type="ECO:0000313" key="4">
    <source>
        <dbReference type="Proteomes" id="UP001595075"/>
    </source>
</evidence>